<dbReference type="InterPro" id="IPR007485">
    <property type="entry name" value="LPS_assembly_LptE"/>
</dbReference>
<feature type="region of interest" description="Disordered" evidence="7">
    <location>
        <begin position="182"/>
        <end position="221"/>
    </location>
</feature>
<dbReference type="AlphaFoldDB" id="A0A157RK33"/>
<evidence type="ECO:0000313" key="8">
    <source>
        <dbReference type="EMBL" id="SAI58256.1"/>
    </source>
</evidence>
<feature type="compositionally biased region" description="Polar residues" evidence="7">
    <location>
        <begin position="212"/>
        <end position="221"/>
    </location>
</feature>
<evidence type="ECO:0000256" key="3">
    <source>
        <dbReference type="ARBA" id="ARBA00023139"/>
    </source>
</evidence>
<protein>
    <recommendedName>
        <fullName evidence="6">LPS-assembly lipoprotein LptE</fullName>
    </recommendedName>
</protein>
<keyword evidence="4 6" id="KW-0998">Cell outer membrane</keyword>
<gene>
    <name evidence="6" type="primary">lptE</name>
    <name evidence="8" type="ORF">SAMEA1982600_05074</name>
</gene>
<evidence type="ECO:0000256" key="5">
    <source>
        <dbReference type="ARBA" id="ARBA00023288"/>
    </source>
</evidence>
<comment type="similarity">
    <text evidence="6">Belongs to the LptE lipoprotein family.</text>
</comment>
<dbReference type="PANTHER" id="PTHR38098:SF1">
    <property type="entry name" value="LPS-ASSEMBLY LIPOPROTEIN LPTE"/>
    <property type="match status" value="1"/>
</dbReference>
<reference evidence="8 9" key="1">
    <citation type="submission" date="2016-03" db="EMBL/GenBank/DDBJ databases">
        <authorList>
            <consortium name="Pathogen Informatics"/>
        </authorList>
    </citation>
    <scope>NUCLEOTIDE SEQUENCE [LARGE SCALE GENOMIC DNA]</scope>
    <source>
        <strain evidence="8 9">NCTC13364</strain>
    </source>
</reference>
<organism evidence="8 9">
    <name type="scientific">Bordetella ansorpii</name>
    <dbReference type="NCBI Taxonomy" id="288768"/>
    <lineage>
        <taxon>Bacteria</taxon>
        <taxon>Pseudomonadati</taxon>
        <taxon>Pseudomonadota</taxon>
        <taxon>Betaproteobacteria</taxon>
        <taxon>Burkholderiales</taxon>
        <taxon>Alcaligenaceae</taxon>
        <taxon>Bordetella</taxon>
    </lineage>
</organism>
<dbReference type="Proteomes" id="UP000077037">
    <property type="component" value="Unassembled WGS sequence"/>
</dbReference>
<dbReference type="EMBL" id="FKBS01000029">
    <property type="protein sequence ID" value="SAI58256.1"/>
    <property type="molecule type" value="Genomic_DNA"/>
</dbReference>
<name>A0A157RK33_9BORD</name>
<dbReference type="Pfam" id="PF04390">
    <property type="entry name" value="LptE"/>
    <property type="match status" value="1"/>
</dbReference>
<proteinExistence type="inferred from homology"/>
<evidence type="ECO:0000256" key="1">
    <source>
        <dbReference type="ARBA" id="ARBA00022729"/>
    </source>
</evidence>
<dbReference type="GO" id="GO:0043165">
    <property type="term" value="P:Gram-negative-bacterium-type cell outer membrane assembly"/>
    <property type="evidence" value="ECO:0007669"/>
    <property type="project" value="UniProtKB-UniRule"/>
</dbReference>
<dbReference type="Gene3D" id="3.30.160.150">
    <property type="entry name" value="Lipoprotein like domain"/>
    <property type="match status" value="1"/>
</dbReference>
<keyword evidence="2 6" id="KW-0472">Membrane</keyword>
<dbReference type="HAMAP" id="MF_01186">
    <property type="entry name" value="LPS_assembly_LptE"/>
    <property type="match status" value="1"/>
</dbReference>
<comment type="function">
    <text evidence="6">Together with LptD, is involved in the assembly of lipopolysaccharide (LPS) at the surface of the outer membrane. Required for the proper assembly of LptD. Binds LPS and may serve as the LPS recognition site at the outer membrane.</text>
</comment>
<evidence type="ECO:0000256" key="4">
    <source>
        <dbReference type="ARBA" id="ARBA00023237"/>
    </source>
</evidence>
<dbReference type="GO" id="GO:0009279">
    <property type="term" value="C:cell outer membrane"/>
    <property type="evidence" value="ECO:0007669"/>
    <property type="project" value="UniProtKB-UniRule"/>
</dbReference>
<evidence type="ECO:0000256" key="7">
    <source>
        <dbReference type="SAM" id="MobiDB-lite"/>
    </source>
</evidence>
<evidence type="ECO:0000256" key="2">
    <source>
        <dbReference type="ARBA" id="ARBA00023136"/>
    </source>
</evidence>
<evidence type="ECO:0000256" key="6">
    <source>
        <dbReference type="HAMAP-Rule" id="MF_01186"/>
    </source>
</evidence>
<dbReference type="OrthoDB" id="5298094at2"/>
<evidence type="ECO:0000313" key="9">
    <source>
        <dbReference type="Proteomes" id="UP000077037"/>
    </source>
</evidence>
<sequence length="221" mass="24703">MNHAWLAPSRPFSRPLLRAAGLALVLLLSACGFKMRGVTPLPFETLYISIPDNTKFGADVRRSVRAASPDTRITQTAKEAEAILQQTNDTRGLREVSLNAQGRVEEYELSIVFSFRLIDAKGNAIIPDTTLTAYQQMPYDEQAMQAKEDQINMLYENMQQSLVNRLLRRLTAPDVRDAAERLKQGVSDPNAPVYDPNAVQAAPDVPYPLRSPSVNDARQRY</sequence>
<accession>A0A157RK33</accession>
<keyword evidence="5 8" id="KW-0449">Lipoprotein</keyword>
<keyword evidence="1" id="KW-0732">Signal</keyword>
<keyword evidence="3" id="KW-0564">Palmitate</keyword>
<dbReference type="GO" id="GO:0015920">
    <property type="term" value="P:lipopolysaccharide transport"/>
    <property type="evidence" value="ECO:0007669"/>
    <property type="project" value="TreeGrafter"/>
</dbReference>
<dbReference type="PANTHER" id="PTHR38098">
    <property type="entry name" value="LPS-ASSEMBLY LIPOPROTEIN LPTE"/>
    <property type="match status" value="1"/>
</dbReference>
<dbReference type="GO" id="GO:0001530">
    <property type="term" value="F:lipopolysaccharide binding"/>
    <property type="evidence" value="ECO:0007669"/>
    <property type="project" value="TreeGrafter"/>
</dbReference>
<comment type="subunit">
    <text evidence="6">Component of the lipopolysaccharide transport and assembly complex. Interacts with LptD.</text>
</comment>
<dbReference type="RefSeq" id="WP_082887475.1">
    <property type="nucleotide sequence ID" value="NZ_FKBS01000029.1"/>
</dbReference>
<dbReference type="GO" id="GO:1990351">
    <property type="term" value="C:transporter complex"/>
    <property type="evidence" value="ECO:0007669"/>
    <property type="project" value="TreeGrafter"/>
</dbReference>